<dbReference type="GO" id="GO:0045271">
    <property type="term" value="C:respiratory chain complex I"/>
    <property type="evidence" value="ECO:0007669"/>
    <property type="project" value="TreeGrafter"/>
</dbReference>
<dbReference type="PANTHER" id="PTHR11995:SF14">
    <property type="entry name" value="NADH DEHYDROGENASE [UBIQUINONE] IRON-SULFUR PROTEIN 7, MITOCHONDRIAL"/>
    <property type="match status" value="1"/>
</dbReference>
<dbReference type="GO" id="GO:0009060">
    <property type="term" value="P:aerobic respiration"/>
    <property type="evidence" value="ECO:0007669"/>
    <property type="project" value="TreeGrafter"/>
</dbReference>
<name>X1LBH0_9ZZZZ</name>
<dbReference type="PANTHER" id="PTHR11995">
    <property type="entry name" value="NADH DEHYDROGENASE"/>
    <property type="match status" value="1"/>
</dbReference>
<gene>
    <name evidence="2" type="ORF">S06H3_22906</name>
</gene>
<evidence type="ECO:0000259" key="1">
    <source>
        <dbReference type="Pfam" id="PF01058"/>
    </source>
</evidence>
<dbReference type="AlphaFoldDB" id="X1LBH0"/>
<protein>
    <recommendedName>
        <fullName evidence="1">NADH:ubiquinone oxidoreductase-like 20kDa subunit domain-containing protein</fullName>
    </recommendedName>
</protein>
<dbReference type="GO" id="GO:0051536">
    <property type="term" value="F:iron-sulfur cluster binding"/>
    <property type="evidence" value="ECO:0007669"/>
    <property type="project" value="InterPro"/>
</dbReference>
<dbReference type="GO" id="GO:0008137">
    <property type="term" value="F:NADH dehydrogenase (ubiquinone) activity"/>
    <property type="evidence" value="ECO:0007669"/>
    <property type="project" value="TreeGrafter"/>
</dbReference>
<dbReference type="GO" id="GO:0015990">
    <property type="term" value="P:electron transport coupled proton transport"/>
    <property type="evidence" value="ECO:0007669"/>
    <property type="project" value="TreeGrafter"/>
</dbReference>
<proteinExistence type="predicted"/>
<reference evidence="2" key="1">
    <citation type="journal article" date="2014" name="Front. Microbiol.">
        <title>High frequency of phylogenetically diverse reductive dehalogenase-homologous genes in deep subseafloor sedimentary metagenomes.</title>
        <authorList>
            <person name="Kawai M."/>
            <person name="Futagami T."/>
            <person name="Toyoda A."/>
            <person name="Takaki Y."/>
            <person name="Nishi S."/>
            <person name="Hori S."/>
            <person name="Arai W."/>
            <person name="Tsubouchi T."/>
            <person name="Morono Y."/>
            <person name="Uchiyama I."/>
            <person name="Ito T."/>
            <person name="Fujiyama A."/>
            <person name="Inagaki F."/>
            <person name="Takami H."/>
        </authorList>
    </citation>
    <scope>NUCLEOTIDE SEQUENCE</scope>
    <source>
        <strain evidence="2">Expedition CK06-06</strain>
    </source>
</reference>
<evidence type="ECO:0000313" key="2">
    <source>
        <dbReference type="EMBL" id="GAI03201.1"/>
    </source>
</evidence>
<dbReference type="Pfam" id="PF01058">
    <property type="entry name" value="Oxidored_q6"/>
    <property type="match status" value="1"/>
</dbReference>
<dbReference type="SUPFAM" id="SSF56770">
    <property type="entry name" value="HydA/Nqo6-like"/>
    <property type="match status" value="1"/>
</dbReference>
<feature type="non-terminal residue" evidence="2">
    <location>
        <position position="1"/>
    </location>
</feature>
<dbReference type="EMBL" id="BARV01012343">
    <property type="protein sequence ID" value="GAI03201.1"/>
    <property type="molecule type" value="Genomic_DNA"/>
</dbReference>
<dbReference type="Gene3D" id="3.40.50.12280">
    <property type="match status" value="1"/>
</dbReference>
<dbReference type="InterPro" id="IPR006137">
    <property type="entry name" value="NADH_UbQ_OxRdtase-like_20kDa"/>
</dbReference>
<comment type="caution">
    <text evidence="2">The sequence shown here is derived from an EMBL/GenBank/DDBJ whole genome shotgun (WGS) entry which is preliminary data.</text>
</comment>
<sequence length="41" mass="4626">DEYVPVDVYIPGCPPRPEAIIQGMMLLQDKIKKEKRLGVKG</sequence>
<organism evidence="2">
    <name type="scientific">marine sediment metagenome</name>
    <dbReference type="NCBI Taxonomy" id="412755"/>
    <lineage>
        <taxon>unclassified sequences</taxon>
        <taxon>metagenomes</taxon>
        <taxon>ecological metagenomes</taxon>
    </lineage>
</organism>
<feature type="domain" description="NADH:ubiquinone oxidoreductase-like 20kDa subunit" evidence="1">
    <location>
        <begin position="2"/>
        <end position="26"/>
    </location>
</feature>
<accession>X1LBH0</accession>